<dbReference type="InterPro" id="IPR036390">
    <property type="entry name" value="WH_DNA-bd_sf"/>
</dbReference>
<name>A0ABW8ZYN4_9BURK</name>
<accession>A0ABW8ZYN4</accession>
<dbReference type="RefSeq" id="WP_408332242.1">
    <property type="nucleotide sequence ID" value="NZ_JAQQFH010000027.1"/>
</dbReference>
<dbReference type="SMART" id="SM00345">
    <property type="entry name" value="HTH_GNTR"/>
    <property type="match status" value="1"/>
</dbReference>
<proteinExistence type="predicted"/>
<sequence length="264" mass="28768">MTPRHRQTSTFIDGVEPMAPTTKQYAVQKLHVEPGVRIADTVFATLRRAIIRHEIAAGVHLSVPSLALQLGTSRSPVHEAIKRLVQDGLAKEELRRGAFVTSFSASTLVPLYEVRCALEALAAALAAERASDDIIRQLSTILDAEAQAIENDELEKHIEIDMEFHRVVLMAAANPTLDEMLMQIYERISTAMIARVVPTGPEQALADHRAVLRAIAARDSAAAGAAASTHVMRVGSQLSAKRATTFLELKTPQSAKKDKKRVAQ</sequence>
<reference evidence="5 6" key="1">
    <citation type="journal article" date="2024" name="Chem. Sci.">
        <title>Discovery of megapolipeptins by genome mining of a Burkholderiales bacteria collection.</title>
        <authorList>
            <person name="Paulo B.S."/>
            <person name="Recchia M.J.J."/>
            <person name="Lee S."/>
            <person name="Fergusson C.H."/>
            <person name="Romanowski S.B."/>
            <person name="Hernandez A."/>
            <person name="Krull N."/>
            <person name="Liu D.Y."/>
            <person name="Cavanagh H."/>
            <person name="Bos A."/>
            <person name="Gray C.A."/>
            <person name="Murphy B.T."/>
            <person name="Linington R.G."/>
            <person name="Eustaquio A.S."/>
        </authorList>
    </citation>
    <scope>NUCLEOTIDE SEQUENCE [LARGE SCALE GENOMIC DNA]</scope>
    <source>
        <strain evidence="5 6">RL16-012-BIC-B</strain>
    </source>
</reference>
<dbReference type="EMBL" id="JAQQFN010000027">
    <property type="protein sequence ID" value="MFL9887341.1"/>
    <property type="molecule type" value="Genomic_DNA"/>
</dbReference>
<dbReference type="PROSITE" id="PS50949">
    <property type="entry name" value="HTH_GNTR"/>
    <property type="match status" value="1"/>
</dbReference>
<dbReference type="InterPro" id="IPR011711">
    <property type="entry name" value="GntR_C"/>
</dbReference>
<dbReference type="Gene3D" id="1.20.120.530">
    <property type="entry name" value="GntR ligand-binding domain-like"/>
    <property type="match status" value="1"/>
</dbReference>
<dbReference type="SMART" id="SM00895">
    <property type="entry name" value="FCD"/>
    <property type="match status" value="1"/>
</dbReference>
<protein>
    <submittedName>
        <fullName evidence="5">GntR family transcriptional regulator</fullName>
    </submittedName>
</protein>
<keyword evidence="1" id="KW-0805">Transcription regulation</keyword>
<dbReference type="Pfam" id="PF07729">
    <property type="entry name" value="FCD"/>
    <property type="match status" value="1"/>
</dbReference>
<evidence type="ECO:0000256" key="3">
    <source>
        <dbReference type="ARBA" id="ARBA00023163"/>
    </source>
</evidence>
<dbReference type="Gene3D" id="1.10.10.10">
    <property type="entry name" value="Winged helix-like DNA-binding domain superfamily/Winged helix DNA-binding domain"/>
    <property type="match status" value="1"/>
</dbReference>
<dbReference type="PANTHER" id="PTHR43537:SF24">
    <property type="entry name" value="GLUCONATE OPERON TRANSCRIPTIONAL REPRESSOR"/>
    <property type="match status" value="1"/>
</dbReference>
<dbReference type="InterPro" id="IPR008920">
    <property type="entry name" value="TF_FadR/GntR_C"/>
</dbReference>
<dbReference type="InterPro" id="IPR036388">
    <property type="entry name" value="WH-like_DNA-bd_sf"/>
</dbReference>
<gene>
    <name evidence="5" type="ORF">PQR66_30195</name>
</gene>
<dbReference type="InterPro" id="IPR000524">
    <property type="entry name" value="Tscrpt_reg_HTH_GntR"/>
</dbReference>
<evidence type="ECO:0000313" key="6">
    <source>
        <dbReference type="Proteomes" id="UP001629249"/>
    </source>
</evidence>
<organism evidence="5 6">
    <name type="scientific">Paraburkholderia agricolaris</name>
    <dbReference type="NCBI Taxonomy" id="2152888"/>
    <lineage>
        <taxon>Bacteria</taxon>
        <taxon>Pseudomonadati</taxon>
        <taxon>Pseudomonadota</taxon>
        <taxon>Betaproteobacteria</taxon>
        <taxon>Burkholderiales</taxon>
        <taxon>Burkholderiaceae</taxon>
        <taxon>Paraburkholderia</taxon>
    </lineage>
</organism>
<feature type="domain" description="HTH gntR-type" evidence="4">
    <location>
        <begin position="36"/>
        <end position="103"/>
    </location>
</feature>
<keyword evidence="2" id="KW-0238">DNA-binding</keyword>
<dbReference type="SUPFAM" id="SSF46785">
    <property type="entry name" value="Winged helix' DNA-binding domain"/>
    <property type="match status" value="1"/>
</dbReference>
<evidence type="ECO:0000256" key="2">
    <source>
        <dbReference type="ARBA" id="ARBA00023125"/>
    </source>
</evidence>
<dbReference type="Proteomes" id="UP001629249">
    <property type="component" value="Unassembled WGS sequence"/>
</dbReference>
<evidence type="ECO:0000256" key="1">
    <source>
        <dbReference type="ARBA" id="ARBA00023015"/>
    </source>
</evidence>
<dbReference type="Pfam" id="PF00392">
    <property type="entry name" value="GntR"/>
    <property type="match status" value="1"/>
</dbReference>
<comment type="caution">
    <text evidence="5">The sequence shown here is derived from an EMBL/GenBank/DDBJ whole genome shotgun (WGS) entry which is preliminary data.</text>
</comment>
<dbReference type="SUPFAM" id="SSF48008">
    <property type="entry name" value="GntR ligand-binding domain-like"/>
    <property type="match status" value="1"/>
</dbReference>
<keyword evidence="6" id="KW-1185">Reference proteome</keyword>
<evidence type="ECO:0000313" key="5">
    <source>
        <dbReference type="EMBL" id="MFL9887341.1"/>
    </source>
</evidence>
<dbReference type="PANTHER" id="PTHR43537">
    <property type="entry name" value="TRANSCRIPTIONAL REGULATOR, GNTR FAMILY"/>
    <property type="match status" value="1"/>
</dbReference>
<evidence type="ECO:0000259" key="4">
    <source>
        <dbReference type="PROSITE" id="PS50949"/>
    </source>
</evidence>
<keyword evidence="3" id="KW-0804">Transcription</keyword>